<keyword evidence="1" id="KW-0285">Flavoprotein</keyword>
<evidence type="ECO:0000256" key="2">
    <source>
        <dbReference type="ARBA" id="ARBA00022714"/>
    </source>
</evidence>
<evidence type="ECO:0000256" key="3">
    <source>
        <dbReference type="ARBA" id="ARBA00022723"/>
    </source>
</evidence>
<proteinExistence type="predicted"/>
<feature type="domain" description="Dimethylamine monooxygenase subunit DmmA-like N-terminal" evidence="8">
    <location>
        <begin position="11"/>
        <end position="123"/>
    </location>
</feature>
<evidence type="ECO:0000256" key="4">
    <source>
        <dbReference type="ARBA" id="ARBA00023002"/>
    </source>
</evidence>
<dbReference type="NCBIfam" id="NF041259">
    <property type="entry name" value="mono_DmmA_fam"/>
    <property type="match status" value="1"/>
</dbReference>
<dbReference type="AlphaFoldDB" id="A0A2N7TZR5"/>
<dbReference type="GO" id="GO:0016491">
    <property type="term" value="F:oxidoreductase activity"/>
    <property type="evidence" value="ECO:0007669"/>
    <property type="project" value="UniProtKB-KW"/>
</dbReference>
<evidence type="ECO:0000256" key="1">
    <source>
        <dbReference type="ARBA" id="ARBA00022630"/>
    </source>
</evidence>
<evidence type="ECO:0000256" key="5">
    <source>
        <dbReference type="ARBA" id="ARBA00023004"/>
    </source>
</evidence>
<keyword evidence="10" id="KW-1185">Reference proteome</keyword>
<evidence type="ECO:0000313" key="9">
    <source>
        <dbReference type="EMBL" id="PMR73662.1"/>
    </source>
</evidence>
<accession>A0A2N7TZR5</accession>
<dbReference type="InterPro" id="IPR054582">
    <property type="entry name" value="DmmA-like_N"/>
</dbReference>
<keyword evidence="3" id="KW-0479">Metal-binding</keyword>
<organism evidence="9 10">
    <name type="scientific">Billgrantia endophytica</name>
    <dbReference type="NCBI Taxonomy" id="2033802"/>
    <lineage>
        <taxon>Bacteria</taxon>
        <taxon>Pseudomonadati</taxon>
        <taxon>Pseudomonadota</taxon>
        <taxon>Gammaproteobacteria</taxon>
        <taxon>Oceanospirillales</taxon>
        <taxon>Halomonadaceae</taxon>
        <taxon>Billgrantia</taxon>
    </lineage>
</organism>
<evidence type="ECO:0000313" key="10">
    <source>
        <dbReference type="Proteomes" id="UP000235803"/>
    </source>
</evidence>
<evidence type="ECO:0000256" key="6">
    <source>
        <dbReference type="ARBA" id="ARBA00023014"/>
    </source>
</evidence>
<sequence length="194" mass="21590">MPYDPDSDDPAIKSRPVYHSPAHLPPANDYLCVIEPAAREILSTLLRQACYRRARIVMSSAGAGRETVPTVVDRDVWEELARRLDDALETVTVGCRLVVAGSEGFLWDVQTFALEKGFVDEEIVLYPVAGQGRRVFCVHCHTLAEPVYVSPVNCPNCQMALEVRDHFSRRLGAYIGVRIDAEVPSEIPPREVLS</sequence>
<evidence type="ECO:0000259" key="8">
    <source>
        <dbReference type="Pfam" id="PF22290"/>
    </source>
</evidence>
<gene>
    <name evidence="9" type="ORF">C1H69_16560</name>
</gene>
<keyword evidence="2" id="KW-0001">2Fe-2S</keyword>
<keyword evidence="4" id="KW-0560">Oxidoreductase</keyword>
<dbReference type="RefSeq" id="WP_102654495.1">
    <property type="nucleotide sequence ID" value="NZ_PNRF01000033.1"/>
</dbReference>
<dbReference type="GO" id="GO:0051537">
    <property type="term" value="F:2 iron, 2 sulfur cluster binding"/>
    <property type="evidence" value="ECO:0007669"/>
    <property type="project" value="UniProtKB-KW"/>
</dbReference>
<dbReference type="Pfam" id="PF22289">
    <property type="entry name" value="DmmA-like_C"/>
    <property type="match status" value="1"/>
</dbReference>
<feature type="domain" description="Dimethylamine monooxygenase subunit DmmA-like C-terminal" evidence="7">
    <location>
        <begin position="134"/>
        <end position="177"/>
    </location>
</feature>
<name>A0A2N7TZR5_9GAMM</name>
<dbReference type="GO" id="GO:0046872">
    <property type="term" value="F:metal ion binding"/>
    <property type="evidence" value="ECO:0007669"/>
    <property type="project" value="UniProtKB-KW"/>
</dbReference>
<comment type="caution">
    <text evidence="9">The sequence shown here is derived from an EMBL/GenBank/DDBJ whole genome shotgun (WGS) entry which is preliminary data.</text>
</comment>
<keyword evidence="5" id="KW-0408">Iron</keyword>
<dbReference type="InterPro" id="IPR048037">
    <property type="entry name" value="DmmA-like_C"/>
</dbReference>
<evidence type="ECO:0000259" key="7">
    <source>
        <dbReference type="Pfam" id="PF22289"/>
    </source>
</evidence>
<protein>
    <submittedName>
        <fullName evidence="9">Uncharacterized protein</fullName>
    </submittedName>
</protein>
<dbReference type="OrthoDB" id="6955242at2"/>
<dbReference type="Proteomes" id="UP000235803">
    <property type="component" value="Unassembled WGS sequence"/>
</dbReference>
<dbReference type="Pfam" id="PF22290">
    <property type="entry name" value="DmmA-like_N"/>
    <property type="match status" value="1"/>
</dbReference>
<reference evidence="9 10" key="1">
    <citation type="submission" date="2018-01" db="EMBL/GenBank/DDBJ databases">
        <title>Halomonas endophytica sp. nov., isolated from storage liquid in the stems of Populus euphratica.</title>
        <authorList>
            <person name="Chen C."/>
        </authorList>
    </citation>
    <scope>NUCLEOTIDE SEQUENCE [LARGE SCALE GENOMIC DNA]</scope>
    <source>
        <strain evidence="9 10">MC28</strain>
    </source>
</reference>
<dbReference type="EMBL" id="PNRF01000033">
    <property type="protein sequence ID" value="PMR73662.1"/>
    <property type="molecule type" value="Genomic_DNA"/>
</dbReference>
<keyword evidence="6" id="KW-0411">Iron-sulfur</keyword>